<reference evidence="2 3" key="1">
    <citation type="submission" date="2017-06" db="EMBL/GenBank/DDBJ databases">
        <authorList>
            <person name="Kim H.J."/>
            <person name="Triplett B.A."/>
        </authorList>
    </citation>
    <scope>NUCLEOTIDE SEQUENCE [LARGE SCALE GENOMIC DNA]</scope>
    <source>
        <strain evidence="2 3">DSM 19307</strain>
    </source>
</reference>
<evidence type="ECO:0000256" key="1">
    <source>
        <dbReference type="SAM" id="SignalP"/>
    </source>
</evidence>
<gene>
    <name evidence="2" type="ORF">SAMN05421640_2130</name>
</gene>
<keyword evidence="3" id="KW-1185">Reference proteome</keyword>
<accession>A0A239JEJ9</accession>
<dbReference type="Proteomes" id="UP000198393">
    <property type="component" value="Unassembled WGS sequence"/>
</dbReference>
<dbReference type="EMBL" id="FZPD01000003">
    <property type="protein sequence ID" value="SNT04239.1"/>
    <property type="molecule type" value="Genomic_DNA"/>
</dbReference>
<dbReference type="RefSeq" id="WP_221406703.1">
    <property type="nucleotide sequence ID" value="NZ_FZPD01000003.1"/>
</dbReference>
<evidence type="ECO:0000313" key="2">
    <source>
        <dbReference type="EMBL" id="SNT04239.1"/>
    </source>
</evidence>
<keyword evidence="1" id="KW-0732">Signal</keyword>
<proteinExistence type="predicted"/>
<feature type="signal peptide" evidence="1">
    <location>
        <begin position="1"/>
        <end position="19"/>
    </location>
</feature>
<feature type="chain" id="PRO_5012308763" evidence="1">
    <location>
        <begin position="20"/>
        <end position="135"/>
    </location>
</feature>
<dbReference type="AlphaFoldDB" id="A0A239JEJ9"/>
<organism evidence="2 3">
    <name type="scientific">Ekhidna lutea</name>
    <dbReference type="NCBI Taxonomy" id="447679"/>
    <lineage>
        <taxon>Bacteria</taxon>
        <taxon>Pseudomonadati</taxon>
        <taxon>Bacteroidota</taxon>
        <taxon>Cytophagia</taxon>
        <taxon>Cytophagales</taxon>
        <taxon>Reichenbachiellaceae</taxon>
        <taxon>Ekhidna</taxon>
    </lineage>
</organism>
<name>A0A239JEJ9_EKHLU</name>
<protein>
    <submittedName>
        <fullName evidence="2">Uncharacterized protein</fullName>
    </submittedName>
</protein>
<evidence type="ECO:0000313" key="3">
    <source>
        <dbReference type="Proteomes" id="UP000198393"/>
    </source>
</evidence>
<sequence>MKYVFSITVLLFLVMTSFGQSTRVSTIDFVQILNDNRDEALYYYQNNWLKLREEATARGYITSYELVEVESTSEAPFDLMLMTTYPNMDAYEKAEENFGILISERGDLRLLNEKKPGEFRKSIFTKSVGKHLSEN</sequence>